<evidence type="ECO:0000313" key="3">
    <source>
        <dbReference type="Proteomes" id="UP000237105"/>
    </source>
</evidence>
<comment type="caution">
    <text evidence="2">The sequence shown here is derived from an EMBL/GenBank/DDBJ whole genome shotgun (WGS) entry which is preliminary data.</text>
</comment>
<dbReference type="AlphaFoldDB" id="A0A2P5C894"/>
<dbReference type="OrthoDB" id="10409593at2759"/>
<protein>
    <submittedName>
        <fullName evidence="2">Uncharacterized protein</fullName>
    </submittedName>
</protein>
<evidence type="ECO:0000256" key="1">
    <source>
        <dbReference type="SAM" id="Phobius"/>
    </source>
</evidence>
<proteinExistence type="predicted"/>
<keyword evidence="1" id="KW-1133">Transmembrane helix</keyword>
<feature type="transmembrane region" description="Helical" evidence="1">
    <location>
        <begin position="101"/>
        <end position="121"/>
    </location>
</feature>
<sequence>VQKLPNQLRRRILHHPHPLALLLIIVDVTSPLNEIEILFRPTSGSGAGVLRIVSVDVLPHVVAGFPPYFGATLGGVSGIGGGGAGRGISVVDLDDDLAPVGVAHIVVLVVVVIMVILNVLIRENGKLFVAGLGSGDLLRMLIGTVRLERFLEREIHGQVR</sequence>
<dbReference type="EMBL" id="JXTB01000162">
    <property type="protein sequence ID" value="PON57221.1"/>
    <property type="molecule type" value="Genomic_DNA"/>
</dbReference>
<keyword evidence="3" id="KW-1185">Reference proteome</keyword>
<keyword evidence="1" id="KW-0812">Transmembrane</keyword>
<reference evidence="3" key="1">
    <citation type="submission" date="2016-06" db="EMBL/GenBank/DDBJ databases">
        <title>Parallel loss of symbiosis genes in relatives of nitrogen-fixing non-legume Parasponia.</title>
        <authorList>
            <person name="Van Velzen R."/>
            <person name="Holmer R."/>
            <person name="Bu F."/>
            <person name="Rutten L."/>
            <person name="Van Zeijl A."/>
            <person name="Liu W."/>
            <person name="Santuari L."/>
            <person name="Cao Q."/>
            <person name="Sharma T."/>
            <person name="Shen D."/>
            <person name="Roswanjaya Y."/>
            <person name="Wardhani T."/>
            <person name="Kalhor M.S."/>
            <person name="Jansen J."/>
            <person name="Van den Hoogen J."/>
            <person name="Gungor B."/>
            <person name="Hartog M."/>
            <person name="Hontelez J."/>
            <person name="Verver J."/>
            <person name="Yang W.-C."/>
            <person name="Schijlen E."/>
            <person name="Repin R."/>
            <person name="Schilthuizen M."/>
            <person name="Schranz E."/>
            <person name="Heidstra R."/>
            <person name="Miyata K."/>
            <person name="Fedorova E."/>
            <person name="Kohlen W."/>
            <person name="Bisseling T."/>
            <person name="Smit S."/>
            <person name="Geurts R."/>
        </authorList>
    </citation>
    <scope>NUCLEOTIDE SEQUENCE [LARGE SCALE GENOMIC DNA]</scope>
    <source>
        <strain evidence="3">cv. WU1-14</strain>
    </source>
</reference>
<dbReference type="Proteomes" id="UP000237105">
    <property type="component" value="Unassembled WGS sequence"/>
</dbReference>
<name>A0A2P5C894_PARAD</name>
<gene>
    <name evidence="2" type="ORF">PanWU01x14_176350</name>
</gene>
<evidence type="ECO:0000313" key="2">
    <source>
        <dbReference type="EMBL" id="PON57221.1"/>
    </source>
</evidence>
<organism evidence="2 3">
    <name type="scientific">Parasponia andersonii</name>
    <name type="common">Sponia andersonii</name>
    <dbReference type="NCBI Taxonomy" id="3476"/>
    <lineage>
        <taxon>Eukaryota</taxon>
        <taxon>Viridiplantae</taxon>
        <taxon>Streptophyta</taxon>
        <taxon>Embryophyta</taxon>
        <taxon>Tracheophyta</taxon>
        <taxon>Spermatophyta</taxon>
        <taxon>Magnoliopsida</taxon>
        <taxon>eudicotyledons</taxon>
        <taxon>Gunneridae</taxon>
        <taxon>Pentapetalae</taxon>
        <taxon>rosids</taxon>
        <taxon>fabids</taxon>
        <taxon>Rosales</taxon>
        <taxon>Cannabaceae</taxon>
        <taxon>Parasponia</taxon>
    </lineage>
</organism>
<accession>A0A2P5C894</accession>
<feature type="non-terminal residue" evidence="2">
    <location>
        <position position="1"/>
    </location>
</feature>
<keyword evidence="1" id="KW-0472">Membrane</keyword>